<protein>
    <submittedName>
        <fullName evidence="3">Transporter substrate-binding domain-containing protein</fullName>
    </submittedName>
</protein>
<accession>A0A931IWN0</accession>
<name>A0A931IWN0_9BURK</name>
<sequence>MRGFAVRLVAGVVGFGVAGVALAAPMSERRVLACDDDNGWPPYTFRVPTANGASEVRGRSVDLLRLALGRLGWTLELELLPWKRCLAEVAGGRYHLILSATQTPERQRDYWVTAPYYKTQQYYVWNRARWPDGPTVAKAADFAQWRVGGVQGFVYPYLKAVGITPAVQAKSHTNLVDMLFAGRLDTVLIADSILRSQRNREGVLFWDDPNLGRAPVPGGYQNEYHMLISKRWPQGQELLQDLQAELGRMRQRGELSLLMDGR</sequence>
<keyword evidence="1" id="KW-0732">Signal</keyword>
<feature type="domain" description="Solute-binding protein family 3/N-terminal" evidence="2">
    <location>
        <begin position="37"/>
        <end position="258"/>
    </location>
</feature>
<dbReference type="PANTHER" id="PTHR35936:SF35">
    <property type="entry name" value="L-CYSTINE-BINDING PROTEIN TCYJ"/>
    <property type="match status" value="1"/>
</dbReference>
<proteinExistence type="predicted"/>
<dbReference type="InterPro" id="IPR001638">
    <property type="entry name" value="Solute-binding_3/MltF_N"/>
</dbReference>
<dbReference type="Pfam" id="PF00497">
    <property type="entry name" value="SBP_bac_3"/>
    <property type="match status" value="1"/>
</dbReference>
<evidence type="ECO:0000259" key="2">
    <source>
        <dbReference type="Pfam" id="PF00497"/>
    </source>
</evidence>
<dbReference type="Gene3D" id="3.40.190.10">
    <property type="entry name" value="Periplasmic binding protein-like II"/>
    <property type="match status" value="2"/>
</dbReference>
<keyword evidence="4" id="KW-1185">Reference proteome</keyword>
<dbReference type="RefSeq" id="WP_198099024.1">
    <property type="nucleotide sequence ID" value="NZ_JAEDAL010000001.1"/>
</dbReference>
<dbReference type="EMBL" id="JAEDAL010000001">
    <property type="protein sequence ID" value="MBH9551408.1"/>
    <property type="molecule type" value="Genomic_DNA"/>
</dbReference>
<evidence type="ECO:0000256" key="1">
    <source>
        <dbReference type="ARBA" id="ARBA00022729"/>
    </source>
</evidence>
<comment type="caution">
    <text evidence="3">The sequence shown here is derived from an EMBL/GenBank/DDBJ whole genome shotgun (WGS) entry which is preliminary data.</text>
</comment>
<reference evidence="3" key="1">
    <citation type="submission" date="2020-12" db="EMBL/GenBank/DDBJ databases">
        <title>The genome sequence of Inhella sp. 4Y17.</title>
        <authorList>
            <person name="Liu Y."/>
        </authorList>
    </citation>
    <scope>NUCLEOTIDE SEQUENCE</scope>
    <source>
        <strain evidence="3">4Y10</strain>
    </source>
</reference>
<dbReference type="AlphaFoldDB" id="A0A931IWN0"/>
<dbReference type="SUPFAM" id="SSF53850">
    <property type="entry name" value="Periplasmic binding protein-like II"/>
    <property type="match status" value="1"/>
</dbReference>
<gene>
    <name evidence="3" type="ORF">I7X43_00990</name>
</gene>
<dbReference type="Proteomes" id="UP000620139">
    <property type="component" value="Unassembled WGS sequence"/>
</dbReference>
<evidence type="ECO:0000313" key="4">
    <source>
        <dbReference type="Proteomes" id="UP000620139"/>
    </source>
</evidence>
<dbReference type="PANTHER" id="PTHR35936">
    <property type="entry name" value="MEMBRANE-BOUND LYTIC MUREIN TRANSGLYCOSYLASE F"/>
    <property type="match status" value="1"/>
</dbReference>
<organism evidence="3 4">
    <name type="scientific">Inhella gelatinilytica</name>
    <dbReference type="NCBI Taxonomy" id="2795030"/>
    <lineage>
        <taxon>Bacteria</taxon>
        <taxon>Pseudomonadati</taxon>
        <taxon>Pseudomonadota</taxon>
        <taxon>Betaproteobacteria</taxon>
        <taxon>Burkholderiales</taxon>
        <taxon>Sphaerotilaceae</taxon>
        <taxon>Inhella</taxon>
    </lineage>
</organism>
<evidence type="ECO:0000313" key="3">
    <source>
        <dbReference type="EMBL" id="MBH9551408.1"/>
    </source>
</evidence>